<dbReference type="Pfam" id="PF09917">
    <property type="entry name" value="DUF2147"/>
    <property type="match status" value="1"/>
</dbReference>
<keyword evidence="3" id="KW-1185">Reference proteome</keyword>
<dbReference type="Gene3D" id="2.40.128.520">
    <property type="match status" value="1"/>
</dbReference>
<organism evidence="2 3">
    <name type="scientific">Novacetimonas maltaceti</name>
    <dbReference type="NCBI Taxonomy" id="1203393"/>
    <lineage>
        <taxon>Bacteria</taxon>
        <taxon>Pseudomonadati</taxon>
        <taxon>Pseudomonadota</taxon>
        <taxon>Alphaproteobacteria</taxon>
        <taxon>Acetobacterales</taxon>
        <taxon>Acetobacteraceae</taxon>
        <taxon>Novacetimonas</taxon>
    </lineage>
</organism>
<name>A0A2S3W5V8_9PROT</name>
<evidence type="ECO:0000313" key="2">
    <source>
        <dbReference type="EMBL" id="POF64255.1"/>
    </source>
</evidence>
<evidence type="ECO:0000259" key="1">
    <source>
        <dbReference type="Pfam" id="PF09917"/>
    </source>
</evidence>
<proteinExistence type="predicted"/>
<reference evidence="2 3" key="1">
    <citation type="submission" date="2018-01" db="EMBL/GenBank/DDBJ databases">
        <title>Draft Genome Sequence of Komagataeibacter maltaceti LMG 1529, a Vinegar Producing Acetic Acid Bacterium Isolated from Malt Vinegar Brewery Acetifiers.</title>
        <authorList>
            <person name="Zhang Q."/>
            <person name="Hollensteiner J."/>
            <person name="Poehlein A."/>
            <person name="Daniel R."/>
        </authorList>
    </citation>
    <scope>NUCLEOTIDE SEQUENCE [LARGE SCALE GENOMIC DNA]</scope>
    <source>
        <strain evidence="2 3">LMG 1529</strain>
    </source>
</reference>
<accession>A0A2S3W5V8</accession>
<feature type="domain" description="DUF2147" evidence="1">
    <location>
        <begin position="64"/>
        <end position="168"/>
    </location>
</feature>
<gene>
    <name evidence="2" type="ORF">KMAL_01490</name>
</gene>
<dbReference type="InterPro" id="IPR019223">
    <property type="entry name" value="DUF2147"/>
</dbReference>
<dbReference type="Proteomes" id="UP000237344">
    <property type="component" value="Unassembled WGS sequence"/>
</dbReference>
<dbReference type="AlphaFoldDB" id="A0A2S3W5V8"/>
<evidence type="ECO:0000313" key="3">
    <source>
        <dbReference type="Proteomes" id="UP000237344"/>
    </source>
</evidence>
<sequence>MRGTTGMTGRIGQNPTAGRIWQRAMSAAPARIVLALAIGMGLCGILSPVRAAPAPAPQASSIIGEWETKDHDGVFRIMQCGTEVCGDLVGLSYTKDVPKDHTGHSECGLRMLTGFTPDPEEAGHWNGHILDPDSGRVYHAKIWIAPTGALKLRGFVGVPLFGETETWTPFTGKIGPECRLP</sequence>
<dbReference type="EMBL" id="POTC01000001">
    <property type="protein sequence ID" value="POF64255.1"/>
    <property type="molecule type" value="Genomic_DNA"/>
</dbReference>
<protein>
    <recommendedName>
        <fullName evidence="1">DUF2147 domain-containing protein</fullName>
    </recommendedName>
</protein>
<dbReference type="PANTHER" id="PTHR36919:SF2">
    <property type="entry name" value="BLL6627 PROTEIN"/>
    <property type="match status" value="1"/>
</dbReference>
<comment type="caution">
    <text evidence="2">The sequence shown here is derived from an EMBL/GenBank/DDBJ whole genome shotgun (WGS) entry which is preliminary data.</text>
</comment>
<dbReference type="PANTHER" id="PTHR36919">
    <property type="entry name" value="BLR1215 PROTEIN"/>
    <property type="match status" value="1"/>
</dbReference>